<dbReference type="InterPro" id="IPR006594">
    <property type="entry name" value="LisH"/>
</dbReference>
<protein>
    <submittedName>
        <fullName evidence="10">Uncharacterized protein</fullName>
    </submittedName>
</protein>
<dbReference type="PROSITE" id="PS00678">
    <property type="entry name" value="WD_REPEATS_1"/>
    <property type="match status" value="2"/>
</dbReference>
<dbReference type="CDD" id="cd00200">
    <property type="entry name" value="WD40"/>
    <property type="match status" value="1"/>
</dbReference>
<dbReference type="InterPro" id="IPR015943">
    <property type="entry name" value="WD40/YVTN_repeat-like_dom_sf"/>
</dbReference>
<comment type="similarity">
    <text evidence="7">Belongs to the WD repeat EBI family.</text>
</comment>
<evidence type="ECO:0000256" key="6">
    <source>
        <dbReference type="ARBA" id="ARBA00023242"/>
    </source>
</evidence>
<evidence type="ECO:0000256" key="7">
    <source>
        <dbReference type="ARBA" id="ARBA00025741"/>
    </source>
</evidence>
<dbReference type="GO" id="GO:0003714">
    <property type="term" value="F:transcription corepressor activity"/>
    <property type="evidence" value="ECO:0007669"/>
    <property type="project" value="InterPro"/>
</dbReference>
<dbReference type="Pfam" id="PF08513">
    <property type="entry name" value="LisH"/>
    <property type="match status" value="1"/>
</dbReference>
<dbReference type="AlphaFoldDB" id="A0AA36GFC5"/>
<evidence type="ECO:0000256" key="2">
    <source>
        <dbReference type="ARBA" id="ARBA00022574"/>
    </source>
</evidence>
<dbReference type="InterPro" id="IPR045183">
    <property type="entry name" value="Ebi-like"/>
</dbReference>
<accession>A0AA36GFC5</accession>
<dbReference type="Proteomes" id="UP001177023">
    <property type="component" value="Unassembled WGS sequence"/>
</dbReference>
<dbReference type="FunFam" id="2.130.10.10:FF:000218">
    <property type="entry name" value="WD40 repeat-containing protein HOS15"/>
    <property type="match status" value="1"/>
</dbReference>
<dbReference type="PRINTS" id="PR00320">
    <property type="entry name" value="GPROTEINBRPT"/>
</dbReference>
<feature type="repeat" description="WD" evidence="8">
    <location>
        <begin position="496"/>
        <end position="537"/>
    </location>
</feature>
<dbReference type="SUPFAM" id="SSF50978">
    <property type="entry name" value="WD40 repeat-like"/>
    <property type="match status" value="1"/>
</dbReference>
<proteinExistence type="inferred from homology"/>
<feature type="compositionally biased region" description="Low complexity" evidence="9">
    <location>
        <begin position="152"/>
        <end position="164"/>
    </location>
</feature>
<dbReference type="SMART" id="SM00667">
    <property type="entry name" value="LisH"/>
    <property type="match status" value="1"/>
</dbReference>
<dbReference type="InterPro" id="IPR001680">
    <property type="entry name" value="WD40_rpt"/>
</dbReference>
<organism evidence="10 11">
    <name type="scientific">Mesorhabditis spiculigera</name>
    <dbReference type="NCBI Taxonomy" id="96644"/>
    <lineage>
        <taxon>Eukaryota</taxon>
        <taxon>Metazoa</taxon>
        <taxon>Ecdysozoa</taxon>
        <taxon>Nematoda</taxon>
        <taxon>Chromadorea</taxon>
        <taxon>Rhabditida</taxon>
        <taxon>Rhabditina</taxon>
        <taxon>Rhabditomorpha</taxon>
        <taxon>Rhabditoidea</taxon>
        <taxon>Rhabditidae</taxon>
        <taxon>Mesorhabditinae</taxon>
        <taxon>Mesorhabditis</taxon>
    </lineage>
</organism>
<feature type="compositionally biased region" description="Polar residues" evidence="9">
    <location>
        <begin position="115"/>
        <end position="124"/>
    </location>
</feature>
<name>A0AA36GFC5_9BILA</name>
<feature type="compositionally biased region" description="Low complexity" evidence="9">
    <location>
        <begin position="172"/>
        <end position="183"/>
    </location>
</feature>
<feature type="repeat" description="WD" evidence="8">
    <location>
        <begin position="287"/>
        <end position="328"/>
    </location>
</feature>
<feature type="repeat" description="WD" evidence="8">
    <location>
        <begin position="227"/>
        <end position="268"/>
    </location>
</feature>
<evidence type="ECO:0000256" key="3">
    <source>
        <dbReference type="ARBA" id="ARBA00022737"/>
    </source>
</evidence>
<feature type="region of interest" description="Disordered" evidence="9">
    <location>
        <begin position="115"/>
        <end position="183"/>
    </location>
</feature>
<feature type="non-terminal residue" evidence="10">
    <location>
        <position position="592"/>
    </location>
</feature>
<reference evidence="10" key="1">
    <citation type="submission" date="2023-06" db="EMBL/GenBank/DDBJ databases">
        <authorList>
            <person name="Delattre M."/>
        </authorList>
    </citation>
    <scope>NUCLEOTIDE SEQUENCE</scope>
    <source>
        <strain evidence="10">AF72</strain>
    </source>
</reference>
<keyword evidence="11" id="KW-1185">Reference proteome</keyword>
<dbReference type="InterPro" id="IPR019775">
    <property type="entry name" value="WD40_repeat_CS"/>
</dbReference>
<dbReference type="PROSITE" id="PS50294">
    <property type="entry name" value="WD_REPEATS_REGION"/>
    <property type="match status" value="6"/>
</dbReference>
<dbReference type="PANTHER" id="PTHR22846:SF2">
    <property type="entry name" value="F-BOX-LIKE_WD REPEAT-CONTAINING PROTEIN EBI"/>
    <property type="match status" value="1"/>
</dbReference>
<keyword evidence="5" id="KW-0804">Transcription</keyword>
<evidence type="ECO:0000256" key="9">
    <source>
        <dbReference type="SAM" id="MobiDB-lite"/>
    </source>
</evidence>
<comment type="caution">
    <text evidence="10">The sequence shown here is derived from an EMBL/GenBank/DDBJ whole genome shotgun (WGS) entry which is preliminary data.</text>
</comment>
<dbReference type="Gene3D" id="2.130.10.10">
    <property type="entry name" value="YVTN repeat-like/Quinoprotein amine dehydrogenase"/>
    <property type="match status" value="1"/>
</dbReference>
<feature type="repeat" description="WD" evidence="8">
    <location>
        <begin position="454"/>
        <end position="495"/>
    </location>
</feature>
<evidence type="ECO:0000313" key="10">
    <source>
        <dbReference type="EMBL" id="CAJ0583206.1"/>
    </source>
</evidence>
<dbReference type="PROSITE" id="PS50082">
    <property type="entry name" value="WD_REPEATS_2"/>
    <property type="match status" value="6"/>
</dbReference>
<keyword evidence="2 8" id="KW-0853">WD repeat</keyword>
<dbReference type="InterPro" id="IPR036322">
    <property type="entry name" value="WD40_repeat_dom_sf"/>
</dbReference>
<dbReference type="GO" id="GO:0000118">
    <property type="term" value="C:histone deacetylase complex"/>
    <property type="evidence" value="ECO:0007669"/>
    <property type="project" value="TreeGrafter"/>
</dbReference>
<dbReference type="InterPro" id="IPR020472">
    <property type="entry name" value="WD40_PAC1"/>
</dbReference>
<evidence type="ECO:0000256" key="8">
    <source>
        <dbReference type="PROSITE-ProRule" id="PRU00221"/>
    </source>
</evidence>
<dbReference type="GO" id="GO:0006357">
    <property type="term" value="P:regulation of transcription by RNA polymerase II"/>
    <property type="evidence" value="ECO:0007669"/>
    <property type="project" value="TreeGrafter"/>
</dbReference>
<dbReference type="SMART" id="SM00320">
    <property type="entry name" value="WD40"/>
    <property type="match status" value="8"/>
</dbReference>
<gene>
    <name evidence="10" type="ORF">MSPICULIGERA_LOCUS21298</name>
</gene>
<dbReference type="PROSITE" id="PS50896">
    <property type="entry name" value="LISH"/>
    <property type="match status" value="1"/>
</dbReference>
<dbReference type="EMBL" id="CATQJA010002665">
    <property type="protein sequence ID" value="CAJ0583206.1"/>
    <property type="molecule type" value="Genomic_DNA"/>
</dbReference>
<dbReference type="PANTHER" id="PTHR22846">
    <property type="entry name" value="WD40 REPEAT PROTEIN"/>
    <property type="match status" value="1"/>
</dbReference>
<feature type="repeat" description="WD" evidence="8">
    <location>
        <begin position="329"/>
        <end position="370"/>
    </location>
</feature>
<dbReference type="Pfam" id="PF00400">
    <property type="entry name" value="WD40"/>
    <property type="match status" value="6"/>
</dbReference>
<evidence type="ECO:0000256" key="4">
    <source>
        <dbReference type="ARBA" id="ARBA00023015"/>
    </source>
</evidence>
<comment type="subcellular location">
    <subcellularLocation>
        <location evidence="1">Nucleus</location>
    </subcellularLocation>
</comment>
<sequence>MSFSSDELNLLIHRYLIEAGYDHSAFVFGSESKASNVENGGREVPYAALIKILQRGMFYAESELIAMVPNATEAAQVLKERLTLFDAAEEKEALRYKMREVAQQAADQYLNASNNVDVPSTSAETAAPNVKPEVPAEAADASRAQVKTPQANNNTNNRQNGYAKKGQKAKAAEPQEAVAAEDAMPPIVKKQMAATAASSENLNGALAPATLVDLNNLEIGKDRVKVLKKHFHEVFICSWSPKEDVLASGSGDSTARLWKLHSLDNVKAAENESLVLRHYLGTLNAETKPANKDVTSIDWHKTGDKIATGCYDGFARIWDTTNGSLMTTLGSHKGPVFALRWSPSGDYVLSAGVDKSTNVWDTISRKHKQQFQFHEASALDVDWVSDDSFASCSTDAQIHVCKMGMATPLRTYRQHTSEVNAVRYDQYSNRLASCSDDKTIKIWSLDADEAIHSFDNHTREIYTIRWSPVGHILASASFDQTVRLWEADQGREKAILHGHTDPVYSIAFGPNGNVIASGSFDRSVIIWDCNSARPVTVFKGSKAEGGVFEISINRTGEKLAACTSDGAIILLDLRFLKRAHDGTVHPLSRLRT</sequence>
<evidence type="ECO:0000313" key="11">
    <source>
        <dbReference type="Proteomes" id="UP001177023"/>
    </source>
</evidence>
<dbReference type="Gene3D" id="1.20.960.30">
    <property type="match status" value="1"/>
</dbReference>
<evidence type="ECO:0000256" key="1">
    <source>
        <dbReference type="ARBA" id="ARBA00004123"/>
    </source>
</evidence>
<evidence type="ECO:0000256" key="5">
    <source>
        <dbReference type="ARBA" id="ARBA00023163"/>
    </source>
</evidence>
<feature type="repeat" description="WD" evidence="8">
    <location>
        <begin position="412"/>
        <end position="453"/>
    </location>
</feature>
<keyword evidence="4" id="KW-0805">Transcription regulation</keyword>
<keyword evidence="3" id="KW-0677">Repeat</keyword>
<keyword evidence="6" id="KW-0539">Nucleus</keyword>